<proteinExistence type="predicted"/>
<dbReference type="AlphaFoldDB" id="A0A7W7CDH7"/>
<dbReference type="InterPro" id="IPR026002">
    <property type="entry name" value="ATC_hydrolase-like"/>
</dbReference>
<evidence type="ECO:0008006" key="3">
    <source>
        <dbReference type="Google" id="ProtNLM"/>
    </source>
</evidence>
<accession>A0A7W7CDH7</accession>
<evidence type="ECO:0000313" key="1">
    <source>
        <dbReference type="EMBL" id="MBB4679124.1"/>
    </source>
</evidence>
<dbReference type="Pfam" id="PF14196">
    <property type="entry name" value="ATC_hydrolase"/>
    <property type="match status" value="1"/>
</dbReference>
<comment type="caution">
    <text evidence="1">The sequence shown here is derived from an EMBL/GenBank/DDBJ whole genome shotgun (WGS) entry which is preliminary data.</text>
</comment>
<dbReference type="EMBL" id="JACHMH010000001">
    <property type="protein sequence ID" value="MBB4679124.1"/>
    <property type="molecule type" value="Genomic_DNA"/>
</dbReference>
<protein>
    <recommendedName>
        <fullName evidence="3">L-2-amino-thiazoline-4-carboxylic acid hydrolase</fullName>
    </recommendedName>
</protein>
<reference evidence="1 2" key="1">
    <citation type="submission" date="2020-08" db="EMBL/GenBank/DDBJ databases">
        <title>Sequencing the genomes of 1000 actinobacteria strains.</title>
        <authorList>
            <person name="Klenk H.-P."/>
        </authorList>
    </citation>
    <scope>NUCLEOTIDE SEQUENCE [LARGE SCALE GENOMIC DNA]</scope>
    <source>
        <strain evidence="1 2">DSM 44230</strain>
    </source>
</reference>
<keyword evidence="2" id="KW-1185">Reference proteome</keyword>
<dbReference type="Proteomes" id="UP000533598">
    <property type="component" value="Unassembled WGS sequence"/>
</dbReference>
<name>A0A7W7CDH7_9PSEU</name>
<gene>
    <name evidence="1" type="ORF">HNR67_005242</name>
</gene>
<evidence type="ECO:0000313" key="2">
    <source>
        <dbReference type="Proteomes" id="UP000533598"/>
    </source>
</evidence>
<sequence>MSTNQFDSLDAAYVPDPAVEIPAIIEAFLTRLTELAPGFDPAAAQSLAAELAEAQSHRIVDEAARYNIALSTTVLAAFRLLPGGTDRHTLLRRALNEPFAEQIAQGTRYALDYAEDAFSTMVAISKTREEHAFGAGFTFHRAADDDREYLLEVRQCLYHEVLKAHDAAELTPVLCEWDESWMGAIDPARHGLTFERRTTLGLGGTHCPFSFRRS</sequence>
<dbReference type="RefSeq" id="WP_185004910.1">
    <property type="nucleotide sequence ID" value="NZ_BAAAUI010000048.1"/>
</dbReference>
<organism evidence="1 2">
    <name type="scientific">Crossiella cryophila</name>
    <dbReference type="NCBI Taxonomy" id="43355"/>
    <lineage>
        <taxon>Bacteria</taxon>
        <taxon>Bacillati</taxon>
        <taxon>Actinomycetota</taxon>
        <taxon>Actinomycetes</taxon>
        <taxon>Pseudonocardiales</taxon>
        <taxon>Pseudonocardiaceae</taxon>
        <taxon>Crossiella</taxon>
    </lineage>
</organism>